<comment type="similarity">
    <text evidence="2">Belongs to the ABC transporter superfamily.</text>
</comment>
<keyword evidence="6 10" id="KW-0067">ATP-binding</keyword>
<evidence type="ECO:0000256" key="8">
    <source>
        <dbReference type="ARBA" id="ARBA00023136"/>
    </source>
</evidence>
<dbReference type="InterPro" id="IPR003593">
    <property type="entry name" value="AAA+_ATPase"/>
</dbReference>
<evidence type="ECO:0000259" key="9">
    <source>
        <dbReference type="PROSITE" id="PS50893"/>
    </source>
</evidence>
<dbReference type="PANTHER" id="PTHR43553:SF27">
    <property type="entry name" value="ENERGY-COUPLING FACTOR TRANSPORTER ATP-BINDING PROTEIN ECFA2"/>
    <property type="match status" value="1"/>
</dbReference>
<name>A0A060LXZ6_9BACI</name>
<keyword evidence="4" id="KW-1003">Cell membrane</keyword>
<dbReference type="Proteomes" id="UP000027142">
    <property type="component" value="Chromosome"/>
</dbReference>
<reference evidence="10 11" key="1">
    <citation type="journal article" date="2014" name="Gene">
        <title>A comparative genomic analysis of the alkalitolerant soil bacterium Bacillus lehensis G1.</title>
        <authorList>
            <person name="Noor Y.M."/>
            <person name="Samsulrizal N.H."/>
            <person name="Jema'on N.A."/>
            <person name="Low K.O."/>
            <person name="Ramli A.N."/>
            <person name="Alias N.I."/>
            <person name="Damis S.I."/>
            <person name="Fuzi S.F."/>
            <person name="Isa M.N."/>
            <person name="Murad A.M."/>
            <person name="Raih M.F."/>
            <person name="Bakar F.D."/>
            <person name="Najimudin N."/>
            <person name="Mahadi N.M."/>
            <person name="Illias R.M."/>
        </authorList>
    </citation>
    <scope>NUCLEOTIDE SEQUENCE [LARGE SCALE GENOMIC DNA]</scope>
    <source>
        <strain evidence="10 11">G1</strain>
    </source>
</reference>
<gene>
    <name evidence="10" type="ORF">BleG1_0064</name>
</gene>
<dbReference type="OrthoDB" id="9784332at2"/>
<dbReference type="Gene3D" id="3.40.50.300">
    <property type="entry name" value="P-loop containing nucleotide triphosphate hydrolases"/>
    <property type="match status" value="1"/>
</dbReference>
<dbReference type="PROSITE" id="PS50893">
    <property type="entry name" value="ABC_TRANSPORTER_2"/>
    <property type="match status" value="1"/>
</dbReference>
<evidence type="ECO:0000256" key="2">
    <source>
        <dbReference type="ARBA" id="ARBA00005417"/>
    </source>
</evidence>
<evidence type="ECO:0000256" key="5">
    <source>
        <dbReference type="ARBA" id="ARBA00022741"/>
    </source>
</evidence>
<dbReference type="CDD" id="cd03225">
    <property type="entry name" value="ABC_cobalt_CbiO_domain1"/>
    <property type="match status" value="1"/>
</dbReference>
<dbReference type="InterPro" id="IPR003439">
    <property type="entry name" value="ABC_transporter-like_ATP-bd"/>
</dbReference>
<dbReference type="PATRIC" id="fig|1246626.3.peg.62"/>
<evidence type="ECO:0000313" key="10">
    <source>
        <dbReference type="EMBL" id="AIC92684.1"/>
    </source>
</evidence>
<dbReference type="EMBL" id="CP003923">
    <property type="protein sequence ID" value="AIC92684.1"/>
    <property type="molecule type" value="Genomic_DNA"/>
</dbReference>
<keyword evidence="11" id="KW-1185">Reference proteome</keyword>
<dbReference type="GO" id="GO:0015087">
    <property type="term" value="F:cobalt ion transmembrane transporter activity"/>
    <property type="evidence" value="ECO:0007669"/>
    <property type="project" value="UniProtKB-ARBA"/>
</dbReference>
<organism evidence="10 11">
    <name type="scientific">Shouchella lehensis G1</name>
    <dbReference type="NCBI Taxonomy" id="1246626"/>
    <lineage>
        <taxon>Bacteria</taxon>
        <taxon>Bacillati</taxon>
        <taxon>Bacillota</taxon>
        <taxon>Bacilli</taxon>
        <taxon>Bacillales</taxon>
        <taxon>Bacillaceae</taxon>
        <taxon>Shouchella</taxon>
    </lineage>
</organism>
<keyword evidence="7" id="KW-1278">Translocase</keyword>
<dbReference type="SUPFAM" id="SSF52540">
    <property type="entry name" value="P-loop containing nucleoside triphosphate hydrolases"/>
    <property type="match status" value="1"/>
</dbReference>
<dbReference type="GO" id="GO:0043190">
    <property type="term" value="C:ATP-binding cassette (ABC) transporter complex"/>
    <property type="evidence" value="ECO:0007669"/>
    <property type="project" value="TreeGrafter"/>
</dbReference>
<dbReference type="FunFam" id="3.40.50.300:FF:000224">
    <property type="entry name" value="Energy-coupling factor transporter ATP-binding protein EcfA"/>
    <property type="match status" value="1"/>
</dbReference>
<dbReference type="SMART" id="SM00382">
    <property type="entry name" value="AAA"/>
    <property type="match status" value="1"/>
</dbReference>
<feature type="domain" description="ABC transporter" evidence="9">
    <location>
        <begin position="3"/>
        <end position="242"/>
    </location>
</feature>
<accession>A0A060LXZ6</accession>
<dbReference type="KEGG" id="ble:BleG1_0064"/>
<keyword evidence="8" id="KW-0472">Membrane</keyword>
<dbReference type="GO" id="GO:0005524">
    <property type="term" value="F:ATP binding"/>
    <property type="evidence" value="ECO:0007669"/>
    <property type="project" value="UniProtKB-KW"/>
</dbReference>
<dbReference type="STRING" id="1246626.BleG1_0064"/>
<comment type="subcellular location">
    <subcellularLocation>
        <location evidence="1">Cell membrane</location>
        <topology evidence="1">Peripheral membrane protein</topology>
    </subcellularLocation>
</comment>
<dbReference type="eggNOG" id="COG1122">
    <property type="taxonomic scope" value="Bacteria"/>
</dbReference>
<protein>
    <submittedName>
        <fullName evidence="10">Cobalt ABC transporter ATP-binding protein</fullName>
    </submittedName>
</protein>
<dbReference type="AlphaFoldDB" id="A0A060LXZ6"/>
<dbReference type="InterPro" id="IPR027417">
    <property type="entry name" value="P-loop_NTPase"/>
</dbReference>
<sequence length="281" mass="31652">MDVCFKDVSYQYETNQATSYKALQEVSFFIPDGSFTAVIGKTGSGKSTLVQLLAGLLKPTTGAVLLNGHTLHEDQNQLIRNHIGYVFQYPEHQLFAETVYEELAFGLKLAGKQKEQIEQRIEEIMKVVELESEILQRSPFHLSGGQMRRVAIAAILMMKPKLLLIDEPTAGLDPQLKEGMMKVFQRYKKQEHATVWMVTHSMNDVALYSDHCIALEAGLLVRAGKTCDVLQSGDVPLPHTMAFAKALMKHQHQPPFLKNTEELVGWITSSWLKEKENEHNG</sequence>
<keyword evidence="3" id="KW-0813">Transport</keyword>
<evidence type="ECO:0000256" key="1">
    <source>
        <dbReference type="ARBA" id="ARBA00004202"/>
    </source>
</evidence>
<dbReference type="PROSITE" id="PS00211">
    <property type="entry name" value="ABC_TRANSPORTER_1"/>
    <property type="match status" value="1"/>
</dbReference>
<evidence type="ECO:0000256" key="7">
    <source>
        <dbReference type="ARBA" id="ARBA00022967"/>
    </source>
</evidence>
<evidence type="ECO:0000256" key="6">
    <source>
        <dbReference type="ARBA" id="ARBA00022840"/>
    </source>
</evidence>
<evidence type="ECO:0000256" key="3">
    <source>
        <dbReference type="ARBA" id="ARBA00022448"/>
    </source>
</evidence>
<evidence type="ECO:0000313" key="11">
    <source>
        <dbReference type="Proteomes" id="UP000027142"/>
    </source>
</evidence>
<dbReference type="InterPro" id="IPR015856">
    <property type="entry name" value="ABC_transpr_CbiO/EcfA_su"/>
</dbReference>
<dbReference type="InterPro" id="IPR050095">
    <property type="entry name" value="ECF_ABC_transporter_ATP-bd"/>
</dbReference>
<dbReference type="Pfam" id="PF00005">
    <property type="entry name" value="ABC_tran"/>
    <property type="match status" value="1"/>
</dbReference>
<dbReference type="GO" id="GO:0042626">
    <property type="term" value="F:ATPase-coupled transmembrane transporter activity"/>
    <property type="evidence" value="ECO:0007669"/>
    <property type="project" value="TreeGrafter"/>
</dbReference>
<dbReference type="HOGENOM" id="CLU_000604_1_22_9"/>
<dbReference type="RefSeq" id="WP_038475826.1">
    <property type="nucleotide sequence ID" value="NZ_CP003923.1"/>
</dbReference>
<dbReference type="InterPro" id="IPR017871">
    <property type="entry name" value="ABC_transporter-like_CS"/>
</dbReference>
<dbReference type="GO" id="GO:0016887">
    <property type="term" value="F:ATP hydrolysis activity"/>
    <property type="evidence" value="ECO:0007669"/>
    <property type="project" value="InterPro"/>
</dbReference>
<evidence type="ECO:0000256" key="4">
    <source>
        <dbReference type="ARBA" id="ARBA00022475"/>
    </source>
</evidence>
<keyword evidence="5" id="KW-0547">Nucleotide-binding</keyword>
<dbReference type="PANTHER" id="PTHR43553">
    <property type="entry name" value="HEAVY METAL TRANSPORTER"/>
    <property type="match status" value="1"/>
</dbReference>
<proteinExistence type="inferred from homology"/>